<dbReference type="RefSeq" id="WP_034707808.1">
    <property type="nucleotide sequence ID" value="NZ_JPRO01000030.1"/>
</dbReference>
<evidence type="ECO:0008006" key="3">
    <source>
        <dbReference type="Google" id="ProtNLM"/>
    </source>
</evidence>
<proteinExistence type="predicted"/>
<evidence type="ECO:0000313" key="1">
    <source>
        <dbReference type="EMBL" id="KFE97091.1"/>
    </source>
</evidence>
<protein>
    <recommendedName>
        <fullName evidence="3">DUF4347 domain-containing protein</fullName>
    </recommendedName>
</protein>
<name>A0A085YY28_9FLAO</name>
<dbReference type="OrthoDB" id="1307479at2"/>
<gene>
    <name evidence="1" type="ORF">IX38_21440</name>
</gene>
<reference evidence="1 2" key="1">
    <citation type="submission" date="2014-07" db="EMBL/GenBank/DDBJ databases">
        <title>Genome of Chryseobacterium luteum DSM 18605.</title>
        <authorList>
            <person name="Stropko S.J."/>
            <person name="Pipes S.E."/>
            <person name="Newman J.D."/>
        </authorList>
    </citation>
    <scope>NUCLEOTIDE SEQUENCE [LARGE SCALE GENOMIC DNA]</scope>
    <source>
        <strain evidence="1 2">DSM 18605</strain>
    </source>
</reference>
<dbReference type="AlphaFoldDB" id="A0A085YY28"/>
<sequence>MERTLTVKKIGDKNFDIVLNASSYRHPHIILNFLRSESAGAYVNQEFEDNGWKVIDVTNLETAKTKLYNYLDGNEAETIYLNSHGGATVKIQDGNFKLDDEGNYIPNLKTKKPDDYLRETNSGAHLGPTDNDWVMSYHLEYYNHEKKKKRLKEVQIKNIELLVAIAKKVKAGKNLVFGSCNTGMDDRFGKHLVQIIPNTIDIFMNNNLTSSITTGGKITFDNFTKYAQTSAGTLGWDRFKKGSSKKLYKNLIINKYGVKVVQ</sequence>
<dbReference type="Proteomes" id="UP000028703">
    <property type="component" value="Unassembled WGS sequence"/>
</dbReference>
<organism evidence="1 2">
    <name type="scientific">Chryseobacterium luteum</name>
    <dbReference type="NCBI Taxonomy" id="421531"/>
    <lineage>
        <taxon>Bacteria</taxon>
        <taxon>Pseudomonadati</taxon>
        <taxon>Bacteroidota</taxon>
        <taxon>Flavobacteriia</taxon>
        <taxon>Flavobacteriales</taxon>
        <taxon>Weeksellaceae</taxon>
        <taxon>Chryseobacterium group</taxon>
        <taxon>Chryseobacterium</taxon>
    </lineage>
</organism>
<accession>A0A085YY28</accession>
<dbReference type="EMBL" id="JPRO01000030">
    <property type="protein sequence ID" value="KFE97091.1"/>
    <property type="molecule type" value="Genomic_DNA"/>
</dbReference>
<comment type="caution">
    <text evidence="1">The sequence shown here is derived from an EMBL/GenBank/DDBJ whole genome shotgun (WGS) entry which is preliminary data.</text>
</comment>
<keyword evidence="2" id="KW-1185">Reference proteome</keyword>
<evidence type="ECO:0000313" key="2">
    <source>
        <dbReference type="Proteomes" id="UP000028703"/>
    </source>
</evidence>